<feature type="transmembrane region" description="Helical" evidence="1">
    <location>
        <begin position="32"/>
        <end position="50"/>
    </location>
</feature>
<evidence type="ECO:0000313" key="2">
    <source>
        <dbReference type="EMBL" id="MFF3575040.1"/>
    </source>
</evidence>
<keyword evidence="3" id="KW-1185">Reference proteome</keyword>
<protein>
    <submittedName>
        <fullName evidence="2">Uncharacterized protein</fullName>
    </submittedName>
</protein>
<evidence type="ECO:0000313" key="3">
    <source>
        <dbReference type="Proteomes" id="UP001601992"/>
    </source>
</evidence>
<dbReference type="EMBL" id="JBIAQY010000036">
    <property type="protein sequence ID" value="MFF3575040.1"/>
    <property type="molecule type" value="Genomic_DNA"/>
</dbReference>
<name>A0ABW6SFI1_9NOCA</name>
<dbReference type="Proteomes" id="UP001601992">
    <property type="component" value="Unassembled WGS sequence"/>
</dbReference>
<accession>A0ABW6SFI1</accession>
<keyword evidence="1" id="KW-1133">Transmembrane helix</keyword>
<proteinExistence type="predicted"/>
<gene>
    <name evidence="2" type="ORF">ACFYXQ_45620</name>
</gene>
<comment type="caution">
    <text evidence="2">The sequence shown here is derived from an EMBL/GenBank/DDBJ whole genome shotgun (WGS) entry which is preliminary data.</text>
</comment>
<sequence length="70" mass="7445">MRAGAWAVLGAWLMSIPGAVRGRVPDYSRFEVLTGSVVLLVGVLVALVMAGRHSGDGGRSAGRWFHRPGR</sequence>
<evidence type="ECO:0000256" key="1">
    <source>
        <dbReference type="SAM" id="Phobius"/>
    </source>
</evidence>
<keyword evidence="1" id="KW-0812">Transmembrane</keyword>
<dbReference type="RefSeq" id="WP_387407057.1">
    <property type="nucleotide sequence ID" value="NZ_JBIAQY010000036.1"/>
</dbReference>
<organism evidence="2 3">
    <name type="scientific">Nocardia jiangxiensis</name>
    <dbReference type="NCBI Taxonomy" id="282685"/>
    <lineage>
        <taxon>Bacteria</taxon>
        <taxon>Bacillati</taxon>
        <taxon>Actinomycetota</taxon>
        <taxon>Actinomycetes</taxon>
        <taxon>Mycobacteriales</taxon>
        <taxon>Nocardiaceae</taxon>
        <taxon>Nocardia</taxon>
    </lineage>
</organism>
<reference evidence="2 3" key="1">
    <citation type="submission" date="2024-10" db="EMBL/GenBank/DDBJ databases">
        <title>The Natural Products Discovery Center: Release of the First 8490 Sequenced Strains for Exploring Actinobacteria Biosynthetic Diversity.</title>
        <authorList>
            <person name="Kalkreuter E."/>
            <person name="Kautsar S.A."/>
            <person name="Yang D."/>
            <person name="Bader C.D."/>
            <person name="Teijaro C.N."/>
            <person name="Fluegel L."/>
            <person name="Davis C.M."/>
            <person name="Simpson J.R."/>
            <person name="Lauterbach L."/>
            <person name="Steele A.D."/>
            <person name="Gui C."/>
            <person name="Meng S."/>
            <person name="Li G."/>
            <person name="Viehrig K."/>
            <person name="Ye F."/>
            <person name="Su P."/>
            <person name="Kiefer A.F."/>
            <person name="Nichols A."/>
            <person name="Cepeda A.J."/>
            <person name="Yan W."/>
            <person name="Fan B."/>
            <person name="Jiang Y."/>
            <person name="Adhikari A."/>
            <person name="Zheng C.-J."/>
            <person name="Schuster L."/>
            <person name="Cowan T.M."/>
            <person name="Smanski M.J."/>
            <person name="Chevrette M.G."/>
            <person name="De Carvalho L.P.S."/>
            <person name="Shen B."/>
        </authorList>
    </citation>
    <scope>NUCLEOTIDE SEQUENCE [LARGE SCALE GENOMIC DNA]</scope>
    <source>
        <strain evidence="2 3">NPDC002593</strain>
    </source>
</reference>
<keyword evidence="1" id="KW-0472">Membrane</keyword>